<sequence length="444" mass="49415">MFKLANSTPSTVTEKCPKTFSSRDLLTGIMDENMGPTDWTLLQDGLVAHNSYAVLADLPSRELRKYVPINHQSLGKYATLKDCENSDSVCLDSFNFENVQHLIITPTWTKDLTGVSIPNLVSITLSGDFTTCKPLDLGDLKCKYLHLHLYKDNSHGDEPYLKSLIGVGIKSIRFTRCMMDVYRATDIVNITHELDVLMFCSVKKLSGQKADSELTTRITEVLGDLGCYASESNVGKFVNSVAKLMGVIRCHTLVYTGSATAPDIFTYIDRTSVRVVAHNSYDMAKDVSFYKLIPNLETVISAYTSVTSASKLLFIPADCPSNVHYTQVNGIRVARTFRSRTNIPTYTPLISDTLGKLIVYCGDAHRSATALNRPLEIGSRSIWDQIVLGPEQGSERKEELPESQEDSYSSNKRPAPEPSDWDDIPSHIQYGWSDELCVSDEGYQ</sequence>
<reference evidence="2" key="1">
    <citation type="journal article" date="2020" name="Nature">
        <title>Giant virus diversity and host interactions through global metagenomics.</title>
        <authorList>
            <person name="Schulz F."/>
            <person name="Roux S."/>
            <person name="Paez-Espino D."/>
            <person name="Jungbluth S."/>
            <person name="Walsh D.A."/>
            <person name="Denef V.J."/>
            <person name="McMahon K.D."/>
            <person name="Konstantinidis K.T."/>
            <person name="Eloe-Fadrosh E.A."/>
            <person name="Kyrpides N.C."/>
            <person name="Woyke T."/>
        </authorList>
    </citation>
    <scope>NUCLEOTIDE SEQUENCE</scope>
    <source>
        <strain evidence="2">GVMAG-S-1063924-116</strain>
    </source>
</reference>
<proteinExistence type="predicted"/>
<protein>
    <submittedName>
        <fullName evidence="2">Uncharacterized protein</fullName>
    </submittedName>
</protein>
<organism evidence="2">
    <name type="scientific">viral metagenome</name>
    <dbReference type="NCBI Taxonomy" id="1070528"/>
    <lineage>
        <taxon>unclassified sequences</taxon>
        <taxon>metagenomes</taxon>
        <taxon>organismal metagenomes</taxon>
    </lineage>
</organism>
<dbReference type="EMBL" id="MN740698">
    <property type="protein sequence ID" value="QHU08583.1"/>
    <property type="molecule type" value="Genomic_DNA"/>
</dbReference>
<accession>A0A6C0JT82</accession>
<feature type="region of interest" description="Disordered" evidence="1">
    <location>
        <begin position="391"/>
        <end position="427"/>
    </location>
</feature>
<evidence type="ECO:0000313" key="2">
    <source>
        <dbReference type="EMBL" id="QHU08583.1"/>
    </source>
</evidence>
<dbReference type="AlphaFoldDB" id="A0A6C0JT82"/>
<evidence type="ECO:0000256" key="1">
    <source>
        <dbReference type="SAM" id="MobiDB-lite"/>
    </source>
</evidence>
<name>A0A6C0JT82_9ZZZZ</name>